<dbReference type="InterPro" id="IPR013563">
    <property type="entry name" value="Oligopep_ABC_C"/>
</dbReference>
<dbReference type="FunFam" id="3.40.50.300:FF:000016">
    <property type="entry name" value="Oligopeptide ABC transporter ATP-binding component"/>
    <property type="match status" value="1"/>
</dbReference>
<dbReference type="Pfam" id="PF08352">
    <property type="entry name" value="oligo_HPY"/>
    <property type="match status" value="1"/>
</dbReference>
<comment type="caution">
    <text evidence="9">The sequence shown here is derived from an EMBL/GenBank/DDBJ whole genome shotgun (WGS) entry which is preliminary data.</text>
</comment>
<dbReference type="GO" id="GO:0015833">
    <property type="term" value="P:peptide transport"/>
    <property type="evidence" value="ECO:0007669"/>
    <property type="project" value="InterPro"/>
</dbReference>
<dbReference type="GO" id="GO:0005524">
    <property type="term" value="F:ATP binding"/>
    <property type="evidence" value="ECO:0007669"/>
    <property type="project" value="UniProtKB-KW"/>
</dbReference>
<keyword evidence="5" id="KW-0547">Nucleotide-binding</keyword>
<dbReference type="SUPFAM" id="SSF52540">
    <property type="entry name" value="P-loop containing nucleoside triphosphate hydrolases"/>
    <property type="match status" value="1"/>
</dbReference>
<dbReference type="OrthoDB" id="9815712at2"/>
<evidence type="ECO:0000256" key="3">
    <source>
        <dbReference type="ARBA" id="ARBA00022448"/>
    </source>
</evidence>
<comment type="subcellular location">
    <subcellularLocation>
        <location evidence="1">Cell inner membrane</location>
        <topology evidence="1">Peripheral membrane protein</topology>
    </subcellularLocation>
</comment>
<comment type="similarity">
    <text evidence="2">Belongs to the ABC transporter superfamily.</text>
</comment>
<dbReference type="EMBL" id="QQNH01000005">
    <property type="protein sequence ID" value="RDE09528.1"/>
    <property type="molecule type" value="Genomic_DNA"/>
</dbReference>
<sequence>MSAVAEDDLLVIDDLHVQFDTRAGVIHGLRGLSLTVARGETLGIVGESGSGKSVMAQSVMGLIDTPGEIVRGDIRFKGRSLLGPKGRSYGRKIRGRELAMIFQNPMTSLNPLMTIGAQIEEVIVHHLGKSAREARQRALELLDLVGITSPVSRLSQLPHELSGGMKQRIIIAMAIACEPELLIADEPTTALDVTVQAQILELINDIQKAMNLSIILITHDLGVVAQSCHRVMVMYAGKEMEEAPVGQLFSRPAHYYTAGLLRSTPRLRDSSDRLFSIDGAPPSLIDPPTGCPFFDRCEARTEECRMDPPAVTTGNQAKAMCWHV</sequence>
<evidence type="ECO:0000256" key="1">
    <source>
        <dbReference type="ARBA" id="ARBA00004417"/>
    </source>
</evidence>
<dbReference type="InterPro" id="IPR027417">
    <property type="entry name" value="P-loop_NTPase"/>
</dbReference>
<evidence type="ECO:0000313" key="10">
    <source>
        <dbReference type="Proteomes" id="UP000253759"/>
    </source>
</evidence>
<evidence type="ECO:0000313" key="9">
    <source>
        <dbReference type="EMBL" id="RDE09528.1"/>
    </source>
</evidence>
<keyword evidence="10" id="KW-1185">Reference proteome</keyword>
<proteinExistence type="inferred from homology"/>
<dbReference type="InterPro" id="IPR050388">
    <property type="entry name" value="ABC_Ni/Peptide_Import"/>
</dbReference>
<feature type="domain" description="ABC transporter" evidence="8">
    <location>
        <begin position="10"/>
        <end position="261"/>
    </location>
</feature>
<keyword evidence="4" id="KW-1003">Cell membrane</keyword>
<dbReference type="AlphaFoldDB" id="A0A369W4P6"/>
<dbReference type="PANTHER" id="PTHR43297:SF2">
    <property type="entry name" value="DIPEPTIDE TRANSPORT ATP-BINDING PROTEIN DPPD"/>
    <property type="match status" value="1"/>
</dbReference>
<name>A0A369W4P6_9HYPH</name>
<protein>
    <submittedName>
        <fullName evidence="9">ABC transporter ATP-binding protein</fullName>
    </submittedName>
</protein>
<dbReference type="Proteomes" id="UP000253759">
    <property type="component" value="Unassembled WGS sequence"/>
</dbReference>
<evidence type="ECO:0000259" key="8">
    <source>
        <dbReference type="PROSITE" id="PS50893"/>
    </source>
</evidence>
<dbReference type="InterPro" id="IPR003439">
    <property type="entry name" value="ABC_transporter-like_ATP-bd"/>
</dbReference>
<dbReference type="SMART" id="SM00382">
    <property type="entry name" value="AAA"/>
    <property type="match status" value="1"/>
</dbReference>
<gene>
    <name evidence="9" type="ORF">DVH29_05030</name>
</gene>
<dbReference type="NCBIfam" id="TIGR01727">
    <property type="entry name" value="oligo_HPY"/>
    <property type="match status" value="1"/>
</dbReference>
<dbReference type="GO" id="GO:0005886">
    <property type="term" value="C:plasma membrane"/>
    <property type="evidence" value="ECO:0007669"/>
    <property type="project" value="UniProtKB-SubCell"/>
</dbReference>
<dbReference type="GO" id="GO:0055085">
    <property type="term" value="P:transmembrane transport"/>
    <property type="evidence" value="ECO:0007669"/>
    <property type="project" value="UniProtKB-ARBA"/>
</dbReference>
<dbReference type="PROSITE" id="PS00211">
    <property type="entry name" value="ABC_TRANSPORTER_1"/>
    <property type="match status" value="1"/>
</dbReference>
<accession>A0A369W4P6</accession>
<evidence type="ECO:0000256" key="4">
    <source>
        <dbReference type="ARBA" id="ARBA00022475"/>
    </source>
</evidence>
<dbReference type="PROSITE" id="PS50893">
    <property type="entry name" value="ABC_TRANSPORTER_2"/>
    <property type="match status" value="1"/>
</dbReference>
<evidence type="ECO:0000256" key="5">
    <source>
        <dbReference type="ARBA" id="ARBA00022741"/>
    </source>
</evidence>
<dbReference type="RefSeq" id="WP_114645075.1">
    <property type="nucleotide sequence ID" value="NZ_QQNH01000005.1"/>
</dbReference>
<dbReference type="Gene3D" id="3.40.50.300">
    <property type="entry name" value="P-loop containing nucleotide triphosphate hydrolases"/>
    <property type="match status" value="1"/>
</dbReference>
<dbReference type="GO" id="GO:0016887">
    <property type="term" value="F:ATP hydrolysis activity"/>
    <property type="evidence" value="ECO:0007669"/>
    <property type="project" value="InterPro"/>
</dbReference>
<organism evidence="9 10">
    <name type="scientific">Pelagibacterium lacus</name>
    <dbReference type="NCBI Taxonomy" id="2282655"/>
    <lineage>
        <taxon>Bacteria</taxon>
        <taxon>Pseudomonadati</taxon>
        <taxon>Pseudomonadota</taxon>
        <taxon>Alphaproteobacteria</taxon>
        <taxon>Hyphomicrobiales</taxon>
        <taxon>Devosiaceae</taxon>
        <taxon>Pelagibacterium</taxon>
    </lineage>
</organism>
<dbReference type="Pfam" id="PF00005">
    <property type="entry name" value="ABC_tran"/>
    <property type="match status" value="1"/>
</dbReference>
<evidence type="ECO:0000256" key="6">
    <source>
        <dbReference type="ARBA" id="ARBA00022840"/>
    </source>
</evidence>
<dbReference type="CDD" id="cd03257">
    <property type="entry name" value="ABC_NikE_OppD_transporters"/>
    <property type="match status" value="1"/>
</dbReference>
<keyword evidence="3" id="KW-0813">Transport</keyword>
<keyword evidence="7" id="KW-0472">Membrane</keyword>
<dbReference type="PANTHER" id="PTHR43297">
    <property type="entry name" value="OLIGOPEPTIDE TRANSPORT ATP-BINDING PROTEIN APPD"/>
    <property type="match status" value="1"/>
</dbReference>
<evidence type="ECO:0000256" key="2">
    <source>
        <dbReference type="ARBA" id="ARBA00005417"/>
    </source>
</evidence>
<dbReference type="InterPro" id="IPR017871">
    <property type="entry name" value="ABC_transporter-like_CS"/>
</dbReference>
<dbReference type="InterPro" id="IPR003593">
    <property type="entry name" value="AAA+_ATPase"/>
</dbReference>
<reference evidence="10" key="1">
    <citation type="submission" date="2018-07" db="EMBL/GenBank/DDBJ databases">
        <authorList>
            <person name="Liu B.-T."/>
            <person name="Du Z."/>
        </authorList>
    </citation>
    <scope>NUCLEOTIDE SEQUENCE [LARGE SCALE GENOMIC DNA]</scope>
    <source>
        <strain evidence="10">XYN52</strain>
    </source>
</reference>
<keyword evidence="6 9" id="KW-0067">ATP-binding</keyword>
<evidence type="ECO:0000256" key="7">
    <source>
        <dbReference type="ARBA" id="ARBA00023136"/>
    </source>
</evidence>